<dbReference type="Pfam" id="PF03953">
    <property type="entry name" value="Tubulin_C"/>
    <property type="match status" value="1"/>
</dbReference>
<dbReference type="Pfam" id="PF00091">
    <property type="entry name" value="Tubulin"/>
    <property type="match status" value="1"/>
</dbReference>
<dbReference type="PROSITE" id="PS00228">
    <property type="entry name" value="TUBULIN_B_AUTOREG"/>
    <property type="match status" value="1"/>
</dbReference>
<dbReference type="PRINTS" id="PR01161">
    <property type="entry name" value="TUBULIN"/>
</dbReference>
<dbReference type="SUPFAM" id="SSF55307">
    <property type="entry name" value="Tubulin C-terminal domain-like"/>
    <property type="match status" value="1"/>
</dbReference>
<proteinExistence type="inferred from homology"/>
<evidence type="ECO:0000313" key="16">
    <source>
        <dbReference type="Proteomes" id="UP001283361"/>
    </source>
</evidence>
<evidence type="ECO:0000259" key="14">
    <source>
        <dbReference type="SMART" id="SM00865"/>
    </source>
</evidence>
<dbReference type="GO" id="GO:0005200">
    <property type="term" value="F:structural constituent of cytoskeleton"/>
    <property type="evidence" value="ECO:0007669"/>
    <property type="project" value="InterPro"/>
</dbReference>
<feature type="domain" description="Tubulin/FtsZ GTPase" evidence="13">
    <location>
        <begin position="47"/>
        <end position="244"/>
    </location>
</feature>
<evidence type="ECO:0000256" key="12">
    <source>
        <dbReference type="RuleBase" id="RU000352"/>
    </source>
</evidence>
<dbReference type="SMART" id="SM00865">
    <property type="entry name" value="Tubulin_C"/>
    <property type="match status" value="1"/>
</dbReference>
<dbReference type="SUPFAM" id="SSF52490">
    <property type="entry name" value="Tubulin nucleotide-binding domain-like"/>
    <property type="match status" value="1"/>
</dbReference>
<keyword evidence="4" id="KW-0963">Cytoplasm</keyword>
<comment type="similarity">
    <text evidence="3 12">Belongs to the tubulin family.</text>
</comment>
<evidence type="ECO:0000256" key="8">
    <source>
        <dbReference type="ARBA" id="ARBA00022842"/>
    </source>
</evidence>
<feature type="domain" description="Tubulin/FtsZ 2-layer sandwich" evidence="14">
    <location>
        <begin position="246"/>
        <end position="383"/>
    </location>
</feature>
<evidence type="ECO:0000256" key="3">
    <source>
        <dbReference type="ARBA" id="ARBA00009636"/>
    </source>
</evidence>
<dbReference type="InterPro" id="IPR003008">
    <property type="entry name" value="Tubulin_FtsZ_GTPase"/>
</dbReference>
<evidence type="ECO:0000259" key="13">
    <source>
        <dbReference type="SMART" id="SM00864"/>
    </source>
</evidence>
<sequence length="439" mass="49230">MREIIHIQVGACGNHIGTQFWEVICDEHGVDPIGNFRGDSDLQLERINVYFDESTGGRFVPRALLIDMEPGPLDQVRGGPFGHVFSPENFISGRSGCSNNWAKGHFTDGAEYSNIIFEKARRMAEGCDFIQGFQMTHALGGGTGAGLGSLLLRELRDEFGDRMLCTFSVIPSPRVSDVVVEPYNAVLTLKILAYLADHVYMLDNEALLDICQRSLKLSTPTYGDMNHLISCVMSGVTTSFRFPGQLNGDLRKLAVNMVPFPRLHFFVPGFVPLTSRGTQPYRAITVPELTRQMWDANNMMCALDPRNGRYLTAAAVFRGRLSTKEVDEQMAGVQAKNSRYFVEWIPNNVKTVMCDIPPRGLKMAATFLGNTTAMQEVIGRTVDQFQALLRRKAFLHWYTGEGMDEAEFHEAESDMQDLMTEYQQYQDVPVEEGMDYLQA</sequence>
<accession>A0AAE0XZU4</accession>
<evidence type="ECO:0000313" key="15">
    <source>
        <dbReference type="EMBL" id="KAK3726689.1"/>
    </source>
</evidence>
<name>A0AAE0XZU4_9GAST</name>
<evidence type="ECO:0000256" key="1">
    <source>
        <dbReference type="ARBA" id="ARBA00001946"/>
    </source>
</evidence>
<organism evidence="15 16">
    <name type="scientific">Elysia crispata</name>
    <name type="common">lettuce slug</name>
    <dbReference type="NCBI Taxonomy" id="231223"/>
    <lineage>
        <taxon>Eukaryota</taxon>
        <taxon>Metazoa</taxon>
        <taxon>Spiralia</taxon>
        <taxon>Lophotrochozoa</taxon>
        <taxon>Mollusca</taxon>
        <taxon>Gastropoda</taxon>
        <taxon>Heterobranchia</taxon>
        <taxon>Euthyneura</taxon>
        <taxon>Panpulmonata</taxon>
        <taxon>Sacoglossa</taxon>
        <taxon>Placobranchoidea</taxon>
        <taxon>Plakobranchidae</taxon>
        <taxon>Elysia</taxon>
    </lineage>
</organism>
<dbReference type="InterPro" id="IPR008280">
    <property type="entry name" value="Tub_FtsZ_C"/>
</dbReference>
<comment type="subunit">
    <text evidence="12">Dimer of alpha and beta chains. A typical microtubule is a hollow water-filled tube with an outer diameter of 25 nm and an inner diameter of 15 nM. Alpha-beta heterodimers associate head-to-tail to form protofilaments running lengthwise along the microtubule wall with the beta-tubulin subunit facing the microtubule plus end conferring a structural polarity. Microtubules usually have 13 protofilaments but different protofilament numbers can be found in some organisms and specialized cells.</text>
</comment>
<dbReference type="GO" id="GO:0005874">
    <property type="term" value="C:microtubule"/>
    <property type="evidence" value="ECO:0007669"/>
    <property type="project" value="UniProtKB-KW"/>
</dbReference>
<dbReference type="FunFam" id="3.30.1330.20:FF:000002">
    <property type="entry name" value="Tubulin beta chain"/>
    <property type="match status" value="1"/>
</dbReference>
<dbReference type="GO" id="GO:0005525">
    <property type="term" value="F:GTP binding"/>
    <property type="evidence" value="ECO:0007669"/>
    <property type="project" value="UniProtKB-UniRule"/>
</dbReference>
<dbReference type="Proteomes" id="UP001283361">
    <property type="component" value="Unassembled WGS sequence"/>
</dbReference>
<dbReference type="PRINTS" id="PR01163">
    <property type="entry name" value="BETATUBULIN"/>
</dbReference>
<keyword evidence="6" id="KW-0479">Metal-binding</keyword>
<evidence type="ECO:0000256" key="4">
    <source>
        <dbReference type="ARBA" id="ARBA00022490"/>
    </source>
</evidence>
<dbReference type="Gene3D" id="3.30.1330.20">
    <property type="entry name" value="Tubulin/FtsZ, C-terminal domain"/>
    <property type="match status" value="1"/>
</dbReference>
<dbReference type="InterPro" id="IPR000217">
    <property type="entry name" value="Tubulin"/>
</dbReference>
<dbReference type="PROSITE" id="PS00227">
    <property type="entry name" value="TUBULIN"/>
    <property type="match status" value="1"/>
</dbReference>
<dbReference type="SMART" id="SM00864">
    <property type="entry name" value="Tubulin"/>
    <property type="match status" value="1"/>
</dbReference>
<evidence type="ECO:0000256" key="6">
    <source>
        <dbReference type="ARBA" id="ARBA00022723"/>
    </source>
</evidence>
<dbReference type="InterPro" id="IPR023123">
    <property type="entry name" value="Tubulin_C"/>
</dbReference>
<dbReference type="InterPro" id="IPR018316">
    <property type="entry name" value="Tubulin/FtsZ_2-layer-sand-dom"/>
</dbReference>
<dbReference type="InterPro" id="IPR037103">
    <property type="entry name" value="Tubulin/FtsZ-like_C"/>
</dbReference>
<dbReference type="GO" id="GO:0046872">
    <property type="term" value="F:metal ion binding"/>
    <property type="evidence" value="ECO:0007669"/>
    <property type="project" value="UniProtKB-KW"/>
</dbReference>
<keyword evidence="7 12" id="KW-0547">Nucleotide-binding</keyword>
<dbReference type="PANTHER" id="PTHR11588">
    <property type="entry name" value="TUBULIN"/>
    <property type="match status" value="1"/>
</dbReference>
<keyword evidence="5 12" id="KW-0493">Microtubule</keyword>
<dbReference type="GO" id="GO:0003924">
    <property type="term" value="F:GTPase activity"/>
    <property type="evidence" value="ECO:0007669"/>
    <property type="project" value="InterPro"/>
</dbReference>
<dbReference type="InterPro" id="IPR017975">
    <property type="entry name" value="Tubulin_CS"/>
</dbReference>
<comment type="subcellular location">
    <subcellularLocation>
        <location evidence="2">Cytoplasm</location>
        <location evidence="2">Cytoskeleton</location>
    </subcellularLocation>
</comment>
<evidence type="ECO:0000256" key="10">
    <source>
        <dbReference type="ARBA" id="ARBA00023212"/>
    </source>
</evidence>
<gene>
    <name evidence="15" type="ORF">RRG08_016997</name>
</gene>
<evidence type="ECO:0000256" key="2">
    <source>
        <dbReference type="ARBA" id="ARBA00004245"/>
    </source>
</evidence>
<protein>
    <recommendedName>
        <fullName evidence="12">Tubulin beta chain</fullName>
    </recommendedName>
</protein>
<dbReference type="InterPro" id="IPR013838">
    <property type="entry name" value="Beta-tubulin_BS"/>
</dbReference>
<evidence type="ECO:0000256" key="9">
    <source>
        <dbReference type="ARBA" id="ARBA00023134"/>
    </source>
</evidence>
<dbReference type="Gene3D" id="1.10.287.600">
    <property type="entry name" value="Helix hairpin bin"/>
    <property type="match status" value="1"/>
</dbReference>
<dbReference type="AlphaFoldDB" id="A0AAE0XZU4"/>
<evidence type="ECO:0000256" key="7">
    <source>
        <dbReference type="ARBA" id="ARBA00022741"/>
    </source>
</evidence>
<keyword evidence="16" id="KW-1185">Reference proteome</keyword>
<keyword evidence="10" id="KW-0206">Cytoskeleton</keyword>
<keyword evidence="8" id="KW-0460">Magnesium</keyword>
<comment type="cofactor">
    <cofactor evidence="1">
        <name>Mg(2+)</name>
        <dbReference type="ChEBI" id="CHEBI:18420"/>
    </cofactor>
</comment>
<dbReference type="EMBL" id="JAWDGP010007289">
    <property type="protein sequence ID" value="KAK3726689.1"/>
    <property type="molecule type" value="Genomic_DNA"/>
</dbReference>
<dbReference type="CDD" id="cd02187">
    <property type="entry name" value="beta_tubulin"/>
    <property type="match status" value="1"/>
</dbReference>
<dbReference type="Gene3D" id="3.40.50.1440">
    <property type="entry name" value="Tubulin/FtsZ, GTPase domain"/>
    <property type="match status" value="1"/>
</dbReference>
<reference evidence="15" key="1">
    <citation type="journal article" date="2023" name="G3 (Bethesda)">
        <title>A reference genome for the long-term kleptoplast-retaining sea slug Elysia crispata morphotype clarki.</title>
        <authorList>
            <person name="Eastman K.E."/>
            <person name="Pendleton A.L."/>
            <person name="Shaikh M.A."/>
            <person name="Suttiyut T."/>
            <person name="Ogas R."/>
            <person name="Tomko P."/>
            <person name="Gavelis G."/>
            <person name="Widhalm J.R."/>
            <person name="Wisecaver J.H."/>
        </authorList>
    </citation>
    <scope>NUCLEOTIDE SEQUENCE</scope>
    <source>
        <strain evidence="15">ECLA1</strain>
    </source>
</reference>
<dbReference type="InterPro" id="IPR002453">
    <property type="entry name" value="Beta_tubulin"/>
</dbReference>
<evidence type="ECO:0000256" key="5">
    <source>
        <dbReference type="ARBA" id="ARBA00022701"/>
    </source>
</evidence>
<keyword evidence="9 12" id="KW-0342">GTP-binding</keyword>
<comment type="caution">
    <text evidence="15">The sequence shown here is derived from an EMBL/GenBank/DDBJ whole genome shotgun (WGS) entry which is preliminary data.</text>
</comment>
<dbReference type="GO" id="GO:0007017">
    <property type="term" value="P:microtubule-based process"/>
    <property type="evidence" value="ECO:0007669"/>
    <property type="project" value="InterPro"/>
</dbReference>
<comment type="function">
    <text evidence="11 12">Tubulin is the major constituent of microtubules, a cylinder consisting of laterally associated linear protofilaments composed of alpha- and beta-tubulin heterodimers. Microtubules grow by the addition of GTP-tubulin dimers to the microtubule end, where a stabilizing cap forms. Below the cap, tubulin dimers are in GDP-bound state, owing to GTPase activity of alpha-tubulin.</text>
</comment>
<dbReference type="FunFam" id="3.40.50.1440:FF:000006">
    <property type="entry name" value="Tubulin beta chain"/>
    <property type="match status" value="1"/>
</dbReference>
<evidence type="ECO:0000256" key="11">
    <source>
        <dbReference type="ARBA" id="ARBA00034296"/>
    </source>
</evidence>
<dbReference type="InterPro" id="IPR036525">
    <property type="entry name" value="Tubulin/FtsZ_GTPase_sf"/>
</dbReference>